<keyword evidence="4" id="KW-1185">Reference proteome</keyword>
<dbReference type="PANTHER" id="PTHR10730">
    <property type="entry name" value="PROCOLLAGEN-LYSINE,2-OXOGLUTARATE 5-DIOXYGENASE/GLYCOSYLTRANSFERASE 25 FAMILY MEMBER"/>
    <property type="match status" value="1"/>
</dbReference>
<dbReference type="WBParaSite" id="HNAJ_0000908101-mRNA-1">
    <property type="protein sequence ID" value="HNAJ_0000908101-mRNA-1"/>
    <property type="gene ID" value="HNAJ_0000908101"/>
</dbReference>
<sequence length="520" mass="59254">MRSPDTSFVMMPSTILLVSLFCVTSVLSAPALQVIGLRGSVDDASERCKRSADVFGYYYTEINLSEYGRTTDEVKNEVKLAMIKKTVENSDSEYVLILDSHLSVLLGQPNDLLQAADNLKADYIYIAGDAKLGDEDPKPESIFHGLFARTKLLNEAIPKPPSVLSEDYVQSYLDAIRAKKGTTLMDTSSAFFQQIYNNASNIQIRFEHDRGYLQNILTDTVPVVAVANNDHEAKRRLNSLSNYLTRSWSPETSCQACDEDKIDLDKLKPSEYPVVMLSVFIVRPTPFLQPFFDRLSKLDYPKNRIHLTTFCAISEHQKLVDEFIDKHGSEYISVTELNPTDHKDQDQAFLHAAALCLDKPDCANLFYVEGTVQFTWPGTLKHLVSTNRSIVAPLMTRYNVFWSTFWGDIAEDGSYKRSDDYFEIVERRKRGLWKVPLVGSTFILSRWALSEISSDYLEEAFFYLSLTSTTTKKNVFMYVDNREQFGRLTNPTSYSLTHLHNDLWQLFDNPVVSVHSNKNR</sequence>
<gene>
    <name evidence="3" type="ORF">HNAJ_LOCUS9077</name>
</gene>
<dbReference type="OrthoDB" id="69177at2759"/>
<evidence type="ECO:0000313" key="5">
    <source>
        <dbReference type="WBParaSite" id="HNAJ_0000908101-mRNA-1"/>
    </source>
</evidence>
<dbReference type="STRING" id="102285.A0A0R3TNU0"/>
<evidence type="ECO:0000313" key="3">
    <source>
        <dbReference type="EMBL" id="VDO05362.1"/>
    </source>
</evidence>
<reference evidence="3 4" key="2">
    <citation type="submission" date="2018-11" db="EMBL/GenBank/DDBJ databases">
        <authorList>
            <consortium name="Pathogen Informatics"/>
        </authorList>
    </citation>
    <scope>NUCLEOTIDE SEQUENCE [LARGE SCALE GENOMIC DNA]</scope>
</reference>
<dbReference type="PANTHER" id="PTHR10730:SF45">
    <property type="entry name" value="PROCOLLAGEN-LYSINE,2-OXOGLUTARATE 5-DIOXYGENASE"/>
    <property type="match status" value="1"/>
</dbReference>
<keyword evidence="1" id="KW-0732">Signal</keyword>
<organism evidence="5">
    <name type="scientific">Rodentolepis nana</name>
    <name type="common">Dwarf tapeworm</name>
    <name type="synonym">Hymenolepis nana</name>
    <dbReference type="NCBI Taxonomy" id="102285"/>
    <lineage>
        <taxon>Eukaryota</taxon>
        <taxon>Metazoa</taxon>
        <taxon>Spiralia</taxon>
        <taxon>Lophotrochozoa</taxon>
        <taxon>Platyhelminthes</taxon>
        <taxon>Cestoda</taxon>
        <taxon>Eucestoda</taxon>
        <taxon>Cyclophyllidea</taxon>
        <taxon>Hymenolepididae</taxon>
        <taxon>Rodentolepis</taxon>
    </lineage>
</organism>
<dbReference type="AlphaFoldDB" id="A0A0R3TNU0"/>
<feature type="signal peptide" evidence="1">
    <location>
        <begin position="1"/>
        <end position="28"/>
    </location>
</feature>
<dbReference type="Pfam" id="PF25342">
    <property type="entry name" value="GT_PLOD"/>
    <property type="match status" value="1"/>
</dbReference>
<protein>
    <submittedName>
        <fullName evidence="5">Procollagen-lysine 5-dioxygenase</fullName>
    </submittedName>
</protein>
<feature type="domain" description="PLOD1-3-like GT" evidence="2">
    <location>
        <begin position="168"/>
        <end position="254"/>
    </location>
</feature>
<evidence type="ECO:0000259" key="2">
    <source>
        <dbReference type="Pfam" id="PF25342"/>
    </source>
</evidence>
<accession>A0A0R3TNU0</accession>
<name>A0A0R3TNU0_RODNA</name>
<dbReference type="Proteomes" id="UP000278807">
    <property type="component" value="Unassembled WGS sequence"/>
</dbReference>
<proteinExistence type="predicted"/>
<dbReference type="InterPro" id="IPR050757">
    <property type="entry name" value="Collagen_mod_GT25"/>
</dbReference>
<feature type="chain" id="PRO_5043131944" evidence="1">
    <location>
        <begin position="29"/>
        <end position="520"/>
    </location>
</feature>
<evidence type="ECO:0000256" key="1">
    <source>
        <dbReference type="SAM" id="SignalP"/>
    </source>
</evidence>
<dbReference type="EMBL" id="UZAE01012486">
    <property type="protein sequence ID" value="VDO05362.1"/>
    <property type="molecule type" value="Genomic_DNA"/>
</dbReference>
<evidence type="ECO:0000313" key="4">
    <source>
        <dbReference type="Proteomes" id="UP000278807"/>
    </source>
</evidence>
<reference evidence="5" key="1">
    <citation type="submission" date="2017-02" db="UniProtKB">
        <authorList>
            <consortium name="WormBaseParasite"/>
        </authorList>
    </citation>
    <scope>IDENTIFICATION</scope>
</reference>
<dbReference type="InterPro" id="IPR057589">
    <property type="entry name" value="GT_PLOD"/>
</dbReference>